<dbReference type="Gramene" id="BGIOSGA019024-TA">
    <property type="protein sequence ID" value="BGIOSGA019024-PA"/>
    <property type="gene ID" value="BGIOSGA019024"/>
</dbReference>
<dbReference type="EMBL" id="CM000130">
    <property type="protein sequence ID" value="EAY96247.1"/>
    <property type="molecule type" value="Genomic_DNA"/>
</dbReference>
<gene>
    <name evidence="1" type="ORF">OsI_18145</name>
</gene>
<reference evidence="1 2" key="1">
    <citation type="journal article" date="2005" name="PLoS Biol.">
        <title>The genomes of Oryza sativa: a history of duplications.</title>
        <authorList>
            <person name="Yu J."/>
            <person name="Wang J."/>
            <person name="Lin W."/>
            <person name="Li S."/>
            <person name="Li H."/>
            <person name="Zhou J."/>
            <person name="Ni P."/>
            <person name="Dong W."/>
            <person name="Hu S."/>
            <person name="Zeng C."/>
            <person name="Zhang J."/>
            <person name="Zhang Y."/>
            <person name="Li R."/>
            <person name="Xu Z."/>
            <person name="Li S."/>
            <person name="Li X."/>
            <person name="Zheng H."/>
            <person name="Cong L."/>
            <person name="Lin L."/>
            <person name="Yin J."/>
            <person name="Geng J."/>
            <person name="Li G."/>
            <person name="Shi J."/>
            <person name="Liu J."/>
            <person name="Lv H."/>
            <person name="Li J."/>
            <person name="Wang J."/>
            <person name="Deng Y."/>
            <person name="Ran L."/>
            <person name="Shi X."/>
            <person name="Wang X."/>
            <person name="Wu Q."/>
            <person name="Li C."/>
            <person name="Ren X."/>
            <person name="Wang J."/>
            <person name="Wang X."/>
            <person name="Li D."/>
            <person name="Liu D."/>
            <person name="Zhang X."/>
            <person name="Ji Z."/>
            <person name="Zhao W."/>
            <person name="Sun Y."/>
            <person name="Zhang Z."/>
            <person name="Bao J."/>
            <person name="Han Y."/>
            <person name="Dong L."/>
            <person name="Ji J."/>
            <person name="Chen P."/>
            <person name="Wu S."/>
            <person name="Liu J."/>
            <person name="Xiao Y."/>
            <person name="Bu D."/>
            <person name="Tan J."/>
            <person name="Yang L."/>
            <person name="Ye C."/>
            <person name="Zhang J."/>
            <person name="Xu J."/>
            <person name="Zhou Y."/>
            <person name="Yu Y."/>
            <person name="Zhang B."/>
            <person name="Zhuang S."/>
            <person name="Wei H."/>
            <person name="Liu B."/>
            <person name="Lei M."/>
            <person name="Yu H."/>
            <person name="Li Y."/>
            <person name="Xu H."/>
            <person name="Wei S."/>
            <person name="He X."/>
            <person name="Fang L."/>
            <person name="Zhang Z."/>
            <person name="Zhang Y."/>
            <person name="Huang X."/>
            <person name="Su Z."/>
            <person name="Tong W."/>
            <person name="Li J."/>
            <person name="Tong Z."/>
            <person name="Li S."/>
            <person name="Ye J."/>
            <person name="Wang L."/>
            <person name="Fang L."/>
            <person name="Lei T."/>
            <person name="Chen C."/>
            <person name="Chen H."/>
            <person name="Xu Z."/>
            <person name="Li H."/>
            <person name="Huang H."/>
            <person name="Zhang F."/>
            <person name="Xu H."/>
            <person name="Li N."/>
            <person name="Zhao C."/>
            <person name="Li S."/>
            <person name="Dong L."/>
            <person name="Huang Y."/>
            <person name="Li L."/>
            <person name="Xi Y."/>
            <person name="Qi Q."/>
            <person name="Li W."/>
            <person name="Zhang B."/>
            <person name="Hu W."/>
            <person name="Zhang Y."/>
            <person name="Tian X."/>
            <person name="Jiao Y."/>
            <person name="Liang X."/>
            <person name="Jin J."/>
            <person name="Gao L."/>
            <person name="Zheng W."/>
            <person name="Hao B."/>
            <person name="Liu S."/>
            <person name="Wang W."/>
            <person name="Yuan L."/>
            <person name="Cao M."/>
            <person name="McDermott J."/>
            <person name="Samudrala R."/>
            <person name="Wang J."/>
            <person name="Wong G.K."/>
            <person name="Yang H."/>
        </authorList>
    </citation>
    <scope>NUCLEOTIDE SEQUENCE [LARGE SCALE GENOMIC DNA]</scope>
    <source>
        <strain evidence="2">cv. 93-11</strain>
    </source>
</reference>
<organism evidence="1 2">
    <name type="scientific">Oryza sativa subsp. indica</name>
    <name type="common">Rice</name>
    <dbReference type="NCBI Taxonomy" id="39946"/>
    <lineage>
        <taxon>Eukaryota</taxon>
        <taxon>Viridiplantae</taxon>
        <taxon>Streptophyta</taxon>
        <taxon>Embryophyta</taxon>
        <taxon>Tracheophyta</taxon>
        <taxon>Spermatophyta</taxon>
        <taxon>Magnoliopsida</taxon>
        <taxon>Liliopsida</taxon>
        <taxon>Poales</taxon>
        <taxon>Poaceae</taxon>
        <taxon>BOP clade</taxon>
        <taxon>Oryzoideae</taxon>
        <taxon>Oryzeae</taxon>
        <taxon>Oryzinae</taxon>
        <taxon>Oryza</taxon>
        <taxon>Oryza sativa</taxon>
    </lineage>
</organism>
<accession>A2XZI7</accession>
<dbReference type="HOGENOM" id="CLU_2594069_0_0_1"/>
<protein>
    <recommendedName>
        <fullName evidence="3">Drought induced 19 protein type zinc-binding domain-containing protein</fullName>
    </recommendedName>
</protein>
<name>A2XZI7_ORYSI</name>
<evidence type="ECO:0000313" key="1">
    <source>
        <dbReference type="EMBL" id="EAY96247.1"/>
    </source>
</evidence>
<dbReference type="AlphaFoldDB" id="A2XZI7"/>
<proteinExistence type="predicted"/>
<sequence>MASYHQQQGGSTFMAIPTINFQVCPICADNLDKDTDEHFRVQHSHLLKVEYSISHCFHSDFTATSAMIRHCNLQTTLELL</sequence>
<dbReference type="Proteomes" id="UP000007015">
    <property type="component" value="Chromosome 5"/>
</dbReference>
<evidence type="ECO:0000313" key="2">
    <source>
        <dbReference type="Proteomes" id="UP000007015"/>
    </source>
</evidence>
<keyword evidence="2" id="KW-1185">Reference proteome</keyword>
<evidence type="ECO:0008006" key="3">
    <source>
        <dbReference type="Google" id="ProtNLM"/>
    </source>
</evidence>